<evidence type="ECO:0000313" key="4">
    <source>
        <dbReference type="Proteomes" id="UP000320386"/>
    </source>
</evidence>
<feature type="domain" description="Amine oxidase" evidence="2">
    <location>
        <begin position="14"/>
        <end position="398"/>
    </location>
</feature>
<dbReference type="SUPFAM" id="SSF51905">
    <property type="entry name" value="FAD/NAD(P)-binding domain"/>
    <property type="match status" value="1"/>
</dbReference>
<accession>A0A518BVB0</accession>
<keyword evidence="4" id="KW-1185">Reference proteome</keyword>
<evidence type="ECO:0000256" key="1">
    <source>
        <dbReference type="SAM" id="MobiDB-lite"/>
    </source>
</evidence>
<dbReference type="GO" id="GO:0016491">
    <property type="term" value="F:oxidoreductase activity"/>
    <property type="evidence" value="ECO:0007669"/>
    <property type="project" value="InterPro"/>
</dbReference>
<dbReference type="Pfam" id="PF01593">
    <property type="entry name" value="Amino_oxidase"/>
    <property type="match status" value="1"/>
</dbReference>
<protein>
    <submittedName>
        <fullName evidence="3">Protoporphyrinogen oxidase</fullName>
    </submittedName>
</protein>
<sequence length="402" mass="44010">MPEQPTVIVVGAGLAGLTCARDLHQAGVEVVVLEKTGRIGGRVQTDRTDGFLLDRGFQVYLTGYEHARQRLDLAQLDLHAFEPGSLIRWQDGFARFSDPWRRPQRLLETLFRGPGTAMDRFRIGRLRSQSSAARHDDASDTTTTSQAFDQLGFTAEFQAAFLRPWWRGVMLDPDLTAPASYMRFLFNTFSRGDTALPAGGMRQIPEQLVSQLPPHAIRTSTPVRDLTRTSVTLDDGEQHTADAIVLAVDPASPLLDNTPPMGGTTCIYFAADQPPIDDPILVLNGSPQATFNHLAVLSNVCPAYAPPGAALISVTAIEPIDQPDHHRNSVLDELQTWFGPQVRGWRHLRTDVIPNALPRDWPTQTPHKNTPIIAGDHTASPSIEGAMLSGSRAADRVLADLA</sequence>
<dbReference type="Gene3D" id="3.50.50.60">
    <property type="entry name" value="FAD/NAD(P)-binding domain"/>
    <property type="match status" value="1"/>
</dbReference>
<evidence type="ECO:0000259" key="2">
    <source>
        <dbReference type="Pfam" id="PF01593"/>
    </source>
</evidence>
<dbReference type="PANTHER" id="PTHR42841">
    <property type="entry name" value="AMINE OXIDASE"/>
    <property type="match status" value="1"/>
</dbReference>
<dbReference type="Proteomes" id="UP000320386">
    <property type="component" value="Chromosome"/>
</dbReference>
<dbReference type="RefSeq" id="WP_145445045.1">
    <property type="nucleotide sequence ID" value="NZ_CP036280.1"/>
</dbReference>
<dbReference type="AlphaFoldDB" id="A0A518BVB0"/>
<name>A0A518BVB0_9BACT</name>
<dbReference type="EMBL" id="CP036280">
    <property type="protein sequence ID" value="QDU70906.1"/>
    <property type="molecule type" value="Genomic_DNA"/>
</dbReference>
<dbReference type="InterPro" id="IPR002937">
    <property type="entry name" value="Amino_oxidase"/>
</dbReference>
<organism evidence="3 4">
    <name type="scientific">Mucisphaera calidilacus</name>
    <dbReference type="NCBI Taxonomy" id="2527982"/>
    <lineage>
        <taxon>Bacteria</taxon>
        <taxon>Pseudomonadati</taxon>
        <taxon>Planctomycetota</taxon>
        <taxon>Phycisphaerae</taxon>
        <taxon>Phycisphaerales</taxon>
        <taxon>Phycisphaeraceae</taxon>
        <taxon>Mucisphaera</taxon>
    </lineage>
</organism>
<evidence type="ECO:0000313" key="3">
    <source>
        <dbReference type="EMBL" id="QDU70906.1"/>
    </source>
</evidence>
<gene>
    <name evidence="3" type="ORF">Pan265_07490</name>
</gene>
<feature type="region of interest" description="Disordered" evidence="1">
    <location>
        <begin position="357"/>
        <end position="384"/>
    </location>
</feature>
<dbReference type="KEGG" id="mcad:Pan265_07490"/>
<proteinExistence type="predicted"/>
<dbReference type="InterPro" id="IPR036188">
    <property type="entry name" value="FAD/NAD-bd_sf"/>
</dbReference>
<reference evidence="3 4" key="1">
    <citation type="submission" date="2019-02" db="EMBL/GenBank/DDBJ databases">
        <title>Deep-cultivation of Planctomycetes and their phenomic and genomic characterization uncovers novel biology.</title>
        <authorList>
            <person name="Wiegand S."/>
            <person name="Jogler M."/>
            <person name="Boedeker C."/>
            <person name="Pinto D."/>
            <person name="Vollmers J."/>
            <person name="Rivas-Marin E."/>
            <person name="Kohn T."/>
            <person name="Peeters S.H."/>
            <person name="Heuer A."/>
            <person name="Rast P."/>
            <person name="Oberbeckmann S."/>
            <person name="Bunk B."/>
            <person name="Jeske O."/>
            <person name="Meyerdierks A."/>
            <person name="Storesund J.E."/>
            <person name="Kallscheuer N."/>
            <person name="Luecker S."/>
            <person name="Lage O.M."/>
            <person name="Pohl T."/>
            <person name="Merkel B.J."/>
            <person name="Hornburger P."/>
            <person name="Mueller R.-W."/>
            <person name="Bruemmer F."/>
            <person name="Labrenz M."/>
            <person name="Spormann A.M."/>
            <person name="Op den Camp H."/>
            <person name="Overmann J."/>
            <person name="Amann R."/>
            <person name="Jetten M.S.M."/>
            <person name="Mascher T."/>
            <person name="Medema M.H."/>
            <person name="Devos D.P."/>
            <person name="Kaster A.-K."/>
            <person name="Ovreas L."/>
            <person name="Rohde M."/>
            <person name="Galperin M.Y."/>
            <person name="Jogler C."/>
        </authorList>
    </citation>
    <scope>NUCLEOTIDE SEQUENCE [LARGE SCALE GENOMIC DNA]</scope>
    <source>
        <strain evidence="3 4">Pan265</strain>
    </source>
</reference>
<dbReference type="OrthoDB" id="9767561at2"/>